<reference evidence="2 3" key="1">
    <citation type="journal article" date="2020" name="Nat. Commun.">
        <title>The structures of two archaeal type IV pili illuminate evolutionary relationships.</title>
        <authorList>
            <person name="Wang F."/>
            <person name="Baquero D.P."/>
            <person name="Su Z."/>
            <person name="Beltran L.C."/>
            <person name="Prangishvili D."/>
            <person name="Krupovic M."/>
            <person name="Egelman E.H."/>
        </authorList>
    </citation>
    <scope>NUCLEOTIDE SEQUENCE [LARGE SCALE GENOMIC DNA]</scope>
    <source>
        <strain evidence="2 3">2GA</strain>
    </source>
</reference>
<dbReference type="Proteomes" id="UP000554766">
    <property type="component" value="Unassembled WGS sequence"/>
</dbReference>
<evidence type="ECO:0000313" key="2">
    <source>
        <dbReference type="EMBL" id="NYR15531.1"/>
    </source>
</evidence>
<proteinExistence type="predicted"/>
<dbReference type="EMBL" id="JAAVJF010000002">
    <property type="protein sequence ID" value="NYR15531.1"/>
    <property type="molecule type" value="Genomic_DNA"/>
</dbReference>
<keyword evidence="3" id="KW-1185">Reference proteome</keyword>
<dbReference type="RefSeq" id="WP_164905901.1">
    <property type="nucleotide sequence ID" value="NZ_JAAVJF010000002.1"/>
</dbReference>
<gene>
    <name evidence="2" type="ORF">HC235_06150</name>
</gene>
<comment type="caution">
    <text evidence="2">The sequence shown here is derived from an EMBL/GenBank/DDBJ whole genome shotgun (WGS) entry which is preliminary data.</text>
</comment>
<evidence type="ECO:0000256" key="1">
    <source>
        <dbReference type="SAM" id="MobiDB-lite"/>
    </source>
</evidence>
<protein>
    <submittedName>
        <fullName evidence="2">Uncharacterized protein</fullName>
    </submittedName>
</protein>
<name>A0A7L4P9F2_9CREN</name>
<accession>A0A7L4P9F2</accession>
<dbReference type="GeneID" id="44139583"/>
<dbReference type="AlphaFoldDB" id="A0A7L4P9F2"/>
<evidence type="ECO:0000313" key="3">
    <source>
        <dbReference type="Proteomes" id="UP000554766"/>
    </source>
</evidence>
<sequence>MVKAAEGATLMDKSITVAKPKAATKPIESGVHGGSAASRRRPSSWTPLYEPPSI</sequence>
<organism evidence="2 3">
    <name type="scientific">Pyrobaculum arsenaticum</name>
    <dbReference type="NCBI Taxonomy" id="121277"/>
    <lineage>
        <taxon>Archaea</taxon>
        <taxon>Thermoproteota</taxon>
        <taxon>Thermoprotei</taxon>
        <taxon>Thermoproteales</taxon>
        <taxon>Thermoproteaceae</taxon>
        <taxon>Pyrobaculum</taxon>
    </lineage>
</organism>
<feature type="region of interest" description="Disordered" evidence="1">
    <location>
        <begin position="20"/>
        <end position="54"/>
    </location>
</feature>